<keyword evidence="1 4" id="KW-0812">Transmembrane</keyword>
<organism evidence="6 7">
    <name type="scientific">Ottowia flava</name>
    <dbReference type="NCBI Taxonomy" id="2675430"/>
    <lineage>
        <taxon>Bacteria</taxon>
        <taxon>Pseudomonadati</taxon>
        <taxon>Pseudomonadota</taxon>
        <taxon>Betaproteobacteria</taxon>
        <taxon>Burkholderiales</taxon>
        <taxon>Comamonadaceae</taxon>
        <taxon>Ottowia</taxon>
    </lineage>
</organism>
<feature type="transmembrane region" description="Helical" evidence="4">
    <location>
        <begin position="222"/>
        <end position="244"/>
    </location>
</feature>
<evidence type="ECO:0000256" key="1">
    <source>
        <dbReference type="ARBA" id="ARBA00022692"/>
    </source>
</evidence>
<dbReference type="InterPro" id="IPR052952">
    <property type="entry name" value="MFS-Transporter"/>
</dbReference>
<evidence type="ECO:0000259" key="5">
    <source>
        <dbReference type="PROSITE" id="PS50850"/>
    </source>
</evidence>
<feature type="transmembrane region" description="Helical" evidence="4">
    <location>
        <begin position="54"/>
        <end position="76"/>
    </location>
</feature>
<gene>
    <name evidence="6" type="ORF">ACFSF0_00840</name>
</gene>
<dbReference type="RefSeq" id="WP_255507791.1">
    <property type="nucleotide sequence ID" value="NZ_JBHUEJ010000002.1"/>
</dbReference>
<evidence type="ECO:0000256" key="3">
    <source>
        <dbReference type="ARBA" id="ARBA00023136"/>
    </source>
</evidence>
<protein>
    <submittedName>
        <fullName evidence="6">MFS transporter</fullName>
    </submittedName>
</protein>
<feature type="transmembrane region" description="Helical" evidence="4">
    <location>
        <begin position="288"/>
        <end position="308"/>
    </location>
</feature>
<evidence type="ECO:0000313" key="6">
    <source>
        <dbReference type="EMBL" id="MFD1709143.1"/>
    </source>
</evidence>
<dbReference type="PANTHER" id="PTHR23527">
    <property type="entry name" value="BLL3282 PROTEIN"/>
    <property type="match status" value="1"/>
</dbReference>
<reference evidence="7" key="1">
    <citation type="journal article" date="2019" name="Int. J. Syst. Evol. Microbiol.">
        <title>The Global Catalogue of Microorganisms (GCM) 10K type strain sequencing project: providing services to taxonomists for standard genome sequencing and annotation.</title>
        <authorList>
            <consortium name="The Broad Institute Genomics Platform"/>
            <consortium name="The Broad Institute Genome Sequencing Center for Infectious Disease"/>
            <person name="Wu L."/>
            <person name="Ma J."/>
        </authorList>
    </citation>
    <scope>NUCLEOTIDE SEQUENCE [LARGE SCALE GENOMIC DNA]</scope>
    <source>
        <strain evidence="7">LMG 29247</strain>
    </source>
</reference>
<evidence type="ECO:0000313" key="7">
    <source>
        <dbReference type="Proteomes" id="UP001597304"/>
    </source>
</evidence>
<accession>A0ABW4KNQ1</accession>
<dbReference type="Pfam" id="PF07690">
    <property type="entry name" value="MFS_1"/>
    <property type="match status" value="1"/>
</dbReference>
<evidence type="ECO:0000256" key="2">
    <source>
        <dbReference type="ARBA" id="ARBA00022989"/>
    </source>
</evidence>
<dbReference type="Proteomes" id="UP001597304">
    <property type="component" value="Unassembled WGS sequence"/>
</dbReference>
<keyword evidence="7" id="KW-1185">Reference proteome</keyword>
<dbReference type="EMBL" id="JBHUEJ010000002">
    <property type="protein sequence ID" value="MFD1709143.1"/>
    <property type="molecule type" value="Genomic_DNA"/>
</dbReference>
<feature type="transmembrane region" description="Helical" evidence="4">
    <location>
        <begin position="349"/>
        <end position="369"/>
    </location>
</feature>
<feature type="transmembrane region" description="Helical" evidence="4">
    <location>
        <begin position="250"/>
        <end position="276"/>
    </location>
</feature>
<feature type="domain" description="Major facilitator superfamily (MFS) profile" evidence="5">
    <location>
        <begin position="18"/>
        <end position="405"/>
    </location>
</feature>
<feature type="transmembrane region" description="Helical" evidence="4">
    <location>
        <begin position="167"/>
        <end position="187"/>
    </location>
</feature>
<feature type="transmembrane region" description="Helical" evidence="4">
    <location>
        <begin position="314"/>
        <end position="337"/>
    </location>
</feature>
<name>A0ABW4KNQ1_9BURK</name>
<dbReference type="InterPro" id="IPR036259">
    <property type="entry name" value="MFS_trans_sf"/>
</dbReference>
<dbReference type="Gene3D" id="1.20.1250.20">
    <property type="entry name" value="MFS general substrate transporter like domains"/>
    <property type="match status" value="2"/>
</dbReference>
<feature type="transmembrane region" description="Helical" evidence="4">
    <location>
        <begin position="381"/>
        <end position="402"/>
    </location>
</feature>
<keyword evidence="2 4" id="KW-1133">Transmembrane helix</keyword>
<dbReference type="PROSITE" id="PS50850">
    <property type="entry name" value="MFS"/>
    <property type="match status" value="1"/>
</dbReference>
<feature type="transmembrane region" description="Helical" evidence="4">
    <location>
        <begin position="88"/>
        <end position="108"/>
    </location>
</feature>
<sequence>MASEAPAAAPAAPSALWTLIVTTAIQAIASMGMFTLPAMAPAAAGALGVSSALVGVYVALCYLAAMVFSLLGGPMVQRMGAIRASQVGLLMSTAGLLLSASGWLPLLVPGALLLGAGYGPINPGSSHLLARTTPAHRMSLVFSIKQTGVPLGGMLAGALVPGSALAAGWQMTLVFVALACAGCALLAQPLRAPLDTDRQPGRPLVLATLFEPLRLVARHRSLTVLAAVSFLYSAVQISTTSYLVTYLHDVLGMTLLAAGAALAVAQFAGVFARVGWGVVADRGLGPRNTLILLSALMTLSCVGVAVLQTGWPTLAVWAVVALLGASGIGWNGVYLAAVARQAPPGQASVATGGTLMFTFFGVVAGAPAFGAMASATGSYRIAFAALTVPAALALILLIWRALQVRRETFIKNEIAPK</sequence>
<evidence type="ECO:0000256" key="4">
    <source>
        <dbReference type="SAM" id="Phobius"/>
    </source>
</evidence>
<dbReference type="SUPFAM" id="SSF103473">
    <property type="entry name" value="MFS general substrate transporter"/>
    <property type="match status" value="1"/>
</dbReference>
<dbReference type="PANTHER" id="PTHR23527:SF1">
    <property type="entry name" value="BLL3282 PROTEIN"/>
    <property type="match status" value="1"/>
</dbReference>
<dbReference type="InterPro" id="IPR020846">
    <property type="entry name" value="MFS_dom"/>
</dbReference>
<keyword evidence="3 4" id="KW-0472">Membrane</keyword>
<proteinExistence type="predicted"/>
<dbReference type="InterPro" id="IPR011701">
    <property type="entry name" value="MFS"/>
</dbReference>
<comment type="caution">
    <text evidence="6">The sequence shown here is derived from an EMBL/GenBank/DDBJ whole genome shotgun (WGS) entry which is preliminary data.</text>
</comment>